<dbReference type="Pfam" id="PF01051">
    <property type="entry name" value="Rep3_N"/>
    <property type="match status" value="1"/>
</dbReference>
<dbReference type="Gene3D" id="1.10.10.10">
    <property type="entry name" value="Winged helix-like DNA-binding domain superfamily/Winged helix DNA-binding domain"/>
    <property type="match status" value="2"/>
</dbReference>
<feature type="coiled-coil region" evidence="2">
    <location>
        <begin position="324"/>
        <end position="355"/>
    </location>
</feature>
<feature type="domain" description="Initiator Rep protein WH1" evidence="3">
    <location>
        <begin position="78"/>
        <end position="204"/>
    </location>
</feature>
<gene>
    <name evidence="4" type="ORF">APQ14_01210</name>
</gene>
<dbReference type="Proteomes" id="UP000057389">
    <property type="component" value="Unassembled WGS sequence"/>
</dbReference>
<protein>
    <recommendedName>
        <fullName evidence="3">Initiator Rep protein WH1 domain-containing protein</fullName>
    </recommendedName>
</protein>
<organism evidence="4 5">
    <name type="scientific">Vibrio toranzoniae</name>
    <dbReference type="NCBI Taxonomy" id="1194427"/>
    <lineage>
        <taxon>Bacteria</taxon>
        <taxon>Pseudomonadati</taxon>
        <taxon>Pseudomonadota</taxon>
        <taxon>Gammaproteobacteria</taxon>
        <taxon>Vibrionales</taxon>
        <taxon>Vibrionaceae</taxon>
        <taxon>Vibrio</taxon>
    </lineage>
</organism>
<dbReference type="GeneID" id="300177335"/>
<dbReference type="RefSeq" id="WP_060467049.1">
    <property type="nucleotide sequence ID" value="NZ_AP025514.1"/>
</dbReference>
<sequence>MNKDGILVKTHKYDLGAICPPNKFGGQLVKLKNEFVFAKYSLEVQEQRLLFNAMSHFDINPFLKDKDVQDELQGDASARWDFSKVTQSLTDSYYSFIEKRTIILPVREILRTTGSRNYKALDKAIESLQSRTMVVDEMTSKRIRVKKTINPIEVASKVGKTDILITFTKEFMPYLLALSGYQAIDLNLIAGFSYKHSSRYYHWCLYALNMKENESLVKFDVSIDRIRERLEIGTKEHQRNFFSRVVKKSVDEINEKTPIFIKVDKVIKKDNKGRNLRGNPVSRLTFNVYRDKAAALDAAKHIVETCASRYNSQIHDSNFDKFACEDTTEELKKERDTAEAELRRIELLIATQNESTMVGASALGDVTSESVL</sequence>
<name>A0A109DBD9_9VIBR</name>
<reference evidence="4 5" key="1">
    <citation type="submission" date="2015-11" db="EMBL/GenBank/DDBJ databases">
        <title>Draft WGS of Vibrio toranzoniae.</title>
        <authorList>
            <person name="Lasa A."/>
            <person name="Romalde J.L."/>
        </authorList>
    </citation>
    <scope>NUCLEOTIDE SEQUENCE [LARGE SCALE GENOMIC DNA]</scope>
    <source>
        <strain evidence="4 5">Vb 10.8</strain>
    </source>
</reference>
<evidence type="ECO:0000313" key="5">
    <source>
        <dbReference type="Proteomes" id="UP000057389"/>
    </source>
</evidence>
<evidence type="ECO:0000259" key="3">
    <source>
        <dbReference type="Pfam" id="PF01051"/>
    </source>
</evidence>
<dbReference type="GO" id="GO:0003887">
    <property type="term" value="F:DNA-directed DNA polymerase activity"/>
    <property type="evidence" value="ECO:0007669"/>
    <property type="project" value="InterPro"/>
</dbReference>
<comment type="similarity">
    <text evidence="1">Belongs to the initiator RepB protein family.</text>
</comment>
<dbReference type="InterPro" id="IPR036390">
    <property type="entry name" value="WH_DNA-bd_sf"/>
</dbReference>
<dbReference type="InterPro" id="IPR000525">
    <property type="entry name" value="Initiator_Rep_WH1"/>
</dbReference>
<dbReference type="InterPro" id="IPR036388">
    <property type="entry name" value="WH-like_DNA-bd_sf"/>
</dbReference>
<keyword evidence="5" id="KW-1185">Reference proteome</keyword>
<proteinExistence type="inferred from homology"/>
<comment type="caution">
    <text evidence="4">The sequence shown here is derived from an EMBL/GenBank/DDBJ whole genome shotgun (WGS) entry which is preliminary data.</text>
</comment>
<evidence type="ECO:0000256" key="1">
    <source>
        <dbReference type="ARBA" id="ARBA00038283"/>
    </source>
</evidence>
<dbReference type="AlphaFoldDB" id="A0A109DBD9"/>
<dbReference type="GO" id="GO:0006270">
    <property type="term" value="P:DNA replication initiation"/>
    <property type="evidence" value="ECO:0007669"/>
    <property type="project" value="InterPro"/>
</dbReference>
<dbReference type="SUPFAM" id="SSF46785">
    <property type="entry name" value="Winged helix' DNA-binding domain"/>
    <property type="match status" value="2"/>
</dbReference>
<dbReference type="EMBL" id="LMXU01000003">
    <property type="protein sequence ID" value="KWU02351.1"/>
    <property type="molecule type" value="Genomic_DNA"/>
</dbReference>
<accession>A0A109DBD9</accession>
<dbReference type="Pfam" id="PF21205">
    <property type="entry name" value="Rep3_C"/>
    <property type="match status" value="1"/>
</dbReference>
<evidence type="ECO:0000313" key="4">
    <source>
        <dbReference type="EMBL" id="KWU02351.1"/>
    </source>
</evidence>
<evidence type="ECO:0000256" key="2">
    <source>
        <dbReference type="SAM" id="Coils"/>
    </source>
</evidence>
<keyword evidence="2" id="KW-0175">Coiled coil</keyword>